<sequence>MSWSNMASSNENESMMEVDDSSKVVSFLTAAMPPEILSKILHHLDRNSRVTLRLTSHFLKKFVDEYLGVYVVINDQTQSQDTLSFFSRVAIRKAVVERASVVPFSSLFKYPQYLDSIFIDGEVHTNFLEGLLTSCPQLRILILLGEIRGVLPQRITDNSQSFRQTLMYLKSIDIRISFSTFASNVPYEDEQQSCFNMMNFLSTFHAPLLETCCLDSWITKPYDRYKVTGVLLSFLEIHTKLKGVLVYFRMATKDFSDNVNVISYPLSDYEKQLCSRLKNLSKQLQLSTCILSSVPFSNLWEFFLKDQTRLHTLSFCDKSCSWGPCEVPLRNNWESMKVVYILLEFRFPVDFAVFSECRSLRDLILINTASREILPGIPIDLLSFDKVLSCQKLQFCAMSNIILERRDLWKLIKLADLKYLALLSSGYGFETGVNIDLLKALLGSRQLEALLIDGTVAADEAEAEKIYEMMQLTRHVDVDGTNPTETDIRAGLVVNIRPSYTSFHQWTPNPQGDGFLFNMEFDHNNP</sequence>
<dbReference type="InterPro" id="IPR001810">
    <property type="entry name" value="F-box_dom"/>
</dbReference>
<evidence type="ECO:0000259" key="1">
    <source>
        <dbReference type="PROSITE" id="PS50181"/>
    </source>
</evidence>
<keyword evidence="3" id="KW-1185">Reference proteome</keyword>
<gene>
    <name evidence="2" type="ORF">ODALV1_LOCUS7292</name>
</gene>
<dbReference type="SMART" id="SM00256">
    <property type="entry name" value="FBOX"/>
    <property type="match status" value="1"/>
</dbReference>
<evidence type="ECO:0000313" key="2">
    <source>
        <dbReference type="EMBL" id="CAL8089188.1"/>
    </source>
</evidence>
<dbReference type="Proteomes" id="UP001642540">
    <property type="component" value="Unassembled WGS sequence"/>
</dbReference>
<accession>A0ABP1Q829</accession>
<evidence type="ECO:0000313" key="3">
    <source>
        <dbReference type="Proteomes" id="UP001642540"/>
    </source>
</evidence>
<dbReference type="EMBL" id="CAXLJM020000023">
    <property type="protein sequence ID" value="CAL8089188.1"/>
    <property type="molecule type" value="Genomic_DNA"/>
</dbReference>
<dbReference type="PROSITE" id="PS50181">
    <property type="entry name" value="FBOX"/>
    <property type="match status" value="1"/>
</dbReference>
<organism evidence="2 3">
    <name type="scientific">Orchesella dallaii</name>
    <dbReference type="NCBI Taxonomy" id="48710"/>
    <lineage>
        <taxon>Eukaryota</taxon>
        <taxon>Metazoa</taxon>
        <taxon>Ecdysozoa</taxon>
        <taxon>Arthropoda</taxon>
        <taxon>Hexapoda</taxon>
        <taxon>Collembola</taxon>
        <taxon>Entomobryomorpha</taxon>
        <taxon>Entomobryoidea</taxon>
        <taxon>Orchesellidae</taxon>
        <taxon>Orchesellinae</taxon>
        <taxon>Orchesella</taxon>
    </lineage>
</organism>
<name>A0ABP1Q829_9HEXA</name>
<proteinExistence type="predicted"/>
<feature type="domain" description="F-box" evidence="1">
    <location>
        <begin position="26"/>
        <end position="73"/>
    </location>
</feature>
<comment type="caution">
    <text evidence="2">The sequence shown here is derived from an EMBL/GenBank/DDBJ whole genome shotgun (WGS) entry which is preliminary data.</text>
</comment>
<reference evidence="2 3" key="1">
    <citation type="submission" date="2024-08" db="EMBL/GenBank/DDBJ databases">
        <authorList>
            <person name="Cucini C."/>
            <person name="Frati F."/>
        </authorList>
    </citation>
    <scope>NUCLEOTIDE SEQUENCE [LARGE SCALE GENOMIC DNA]</scope>
</reference>
<dbReference type="Pfam" id="PF00646">
    <property type="entry name" value="F-box"/>
    <property type="match status" value="1"/>
</dbReference>
<protein>
    <recommendedName>
        <fullName evidence="1">F-box domain-containing protein</fullName>
    </recommendedName>
</protein>